<protein>
    <submittedName>
        <fullName evidence="2">Uncharacterized protein</fullName>
    </submittedName>
</protein>
<feature type="transmembrane region" description="Helical" evidence="1">
    <location>
        <begin position="196"/>
        <end position="217"/>
    </location>
</feature>
<dbReference type="Proteomes" id="UP000182762">
    <property type="component" value="Unassembled WGS sequence"/>
</dbReference>
<keyword evidence="1" id="KW-0472">Membrane</keyword>
<name>A0A1I5XTG8_9BACI</name>
<feature type="transmembrane region" description="Helical" evidence="1">
    <location>
        <begin position="160"/>
        <end position="184"/>
    </location>
</feature>
<dbReference type="RefSeq" id="WP_061803510.1">
    <property type="nucleotide sequence ID" value="NZ_FOXX01000002.1"/>
</dbReference>
<feature type="transmembrane region" description="Helical" evidence="1">
    <location>
        <begin position="247"/>
        <end position="266"/>
    </location>
</feature>
<organism evidence="2 3">
    <name type="scientific">Priestia endophytica DSM 13796</name>
    <dbReference type="NCBI Taxonomy" id="1121089"/>
    <lineage>
        <taxon>Bacteria</taxon>
        <taxon>Bacillati</taxon>
        <taxon>Bacillota</taxon>
        <taxon>Bacilli</taxon>
        <taxon>Bacillales</taxon>
        <taxon>Bacillaceae</taxon>
        <taxon>Priestia</taxon>
    </lineage>
</organism>
<evidence type="ECO:0000313" key="3">
    <source>
        <dbReference type="Proteomes" id="UP000182762"/>
    </source>
</evidence>
<gene>
    <name evidence="2" type="ORF">SAMN02745910_01047</name>
</gene>
<keyword evidence="1" id="KW-0812">Transmembrane</keyword>
<dbReference type="EMBL" id="FOXX01000002">
    <property type="protein sequence ID" value="SFQ35249.1"/>
    <property type="molecule type" value="Genomic_DNA"/>
</dbReference>
<comment type="caution">
    <text evidence="2">The sequence shown here is derived from an EMBL/GenBank/DDBJ whole genome shotgun (WGS) entry which is preliminary data.</text>
</comment>
<feature type="transmembrane region" description="Helical" evidence="1">
    <location>
        <begin position="30"/>
        <end position="51"/>
    </location>
</feature>
<feature type="transmembrane region" description="Helical" evidence="1">
    <location>
        <begin position="121"/>
        <end position="139"/>
    </location>
</feature>
<keyword evidence="1" id="KW-1133">Transmembrane helix</keyword>
<keyword evidence="3" id="KW-1185">Reference proteome</keyword>
<feature type="transmembrane region" description="Helical" evidence="1">
    <location>
        <begin position="71"/>
        <end position="91"/>
    </location>
</feature>
<reference evidence="2 3" key="1">
    <citation type="submission" date="2016-10" db="EMBL/GenBank/DDBJ databases">
        <authorList>
            <person name="Varghese N."/>
            <person name="Submissions S."/>
        </authorList>
    </citation>
    <scope>NUCLEOTIDE SEQUENCE [LARGE SCALE GENOMIC DNA]</scope>
    <source>
        <strain evidence="2 3">DSM 13796</strain>
    </source>
</reference>
<feature type="transmembrane region" description="Helical" evidence="1">
    <location>
        <begin position="222"/>
        <end position="241"/>
    </location>
</feature>
<accession>A0A1I5XTG8</accession>
<feature type="transmembrane region" description="Helical" evidence="1">
    <location>
        <begin position="98"/>
        <end position="115"/>
    </location>
</feature>
<dbReference type="GeneID" id="93709780"/>
<proteinExistence type="predicted"/>
<feature type="transmembrane region" description="Helical" evidence="1">
    <location>
        <begin position="6"/>
        <end position="23"/>
    </location>
</feature>
<evidence type="ECO:0000256" key="1">
    <source>
        <dbReference type="SAM" id="Phobius"/>
    </source>
</evidence>
<sequence>MSQSLPFFILLVLSLLLTVFILWRKSNKRLLFLFLFIGGLAHLLDFFIMFILNSYVYKPHFVQNRYYDNMLGSLVSQTFVYPTAALIVVAYNWSIFRVFLLSFLFMGIETLFLSLDVYEHFWWKTFYTGIFMFIGFLIAKKWYEGMNKGDESKWRNFLTLYFVVFVISGIGISLITVFTSLNTLNTDFFSDGEREQIILATIYIGIVNFLYSMSVVYSTNSLYTYGLLCIICAVSYSLIMLNILEIAAVYKLLSICLYNVIVLIIIKSIHNRLLFL</sequence>
<evidence type="ECO:0000313" key="2">
    <source>
        <dbReference type="EMBL" id="SFQ35249.1"/>
    </source>
</evidence>